<dbReference type="PANTHER" id="PTHR34216">
    <property type="match status" value="1"/>
</dbReference>
<dbReference type="Gene3D" id="3.20.20.370">
    <property type="entry name" value="Glycoside hydrolase/deacetylase"/>
    <property type="match status" value="1"/>
</dbReference>
<dbReference type="eggNOG" id="COG0726">
    <property type="taxonomic scope" value="Bacteria"/>
</dbReference>
<comment type="function">
    <text evidence="1">Is involved in generating a small heat-stable compound (Nod), an acylated oligomer of N-acetylglucosamine, that stimulates mitosis in various plant protoplasts.</text>
</comment>
<evidence type="ECO:0000256" key="6">
    <source>
        <dbReference type="SAM" id="SignalP"/>
    </source>
</evidence>
<evidence type="ECO:0000256" key="3">
    <source>
        <dbReference type="ARBA" id="ARBA00020071"/>
    </source>
</evidence>
<dbReference type="AlphaFoldDB" id="C6XNA9"/>
<dbReference type="Pfam" id="PF01522">
    <property type="entry name" value="Polysacc_deac_1"/>
    <property type="match status" value="1"/>
</dbReference>
<name>C6XNA9_HIRBI</name>
<evidence type="ECO:0000256" key="5">
    <source>
        <dbReference type="ARBA" id="ARBA00032976"/>
    </source>
</evidence>
<protein>
    <recommendedName>
        <fullName evidence="3">Chitooligosaccharide deacetylase</fullName>
    </recommendedName>
    <alternativeName>
        <fullName evidence="5">Nodulation protein B</fullName>
    </alternativeName>
</protein>
<feature type="domain" description="NodB homology" evidence="7">
    <location>
        <begin position="43"/>
        <end position="270"/>
    </location>
</feature>
<dbReference type="CDD" id="cd10967">
    <property type="entry name" value="CE4_GLA_like_6s"/>
    <property type="match status" value="1"/>
</dbReference>
<evidence type="ECO:0000313" key="8">
    <source>
        <dbReference type="EMBL" id="ACT60053.1"/>
    </source>
</evidence>
<proteinExistence type="inferred from homology"/>
<dbReference type="GO" id="GO:0005975">
    <property type="term" value="P:carbohydrate metabolic process"/>
    <property type="evidence" value="ECO:0007669"/>
    <property type="project" value="InterPro"/>
</dbReference>
<evidence type="ECO:0000256" key="4">
    <source>
        <dbReference type="ARBA" id="ARBA00022729"/>
    </source>
</evidence>
<dbReference type="InterPro" id="IPR002509">
    <property type="entry name" value="NODB_dom"/>
</dbReference>
<organism evidence="8 9">
    <name type="scientific">Hirschia baltica (strain ATCC 49814 / DSM 5838 / IFAM 1418)</name>
    <dbReference type="NCBI Taxonomy" id="582402"/>
    <lineage>
        <taxon>Bacteria</taxon>
        <taxon>Pseudomonadati</taxon>
        <taxon>Pseudomonadota</taxon>
        <taxon>Alphaproteobacteria</taxon>
        <taxon>Hyphomonadales</taxon>
        <taxon>Hyphomonadaceae</taxon>
        <taxon>Hirschia</taxon>
    </lineage>
</organism>
<dbReference type="OrthoDB" id="9784220at2"/>
<dbReference type="PROSITE" id="PS51677">
    <property type="entry name" value="NODB"/>
    <property type="match status" value="1"/>
</dbReference>
<evidence type="ECO:0000313" key="9">
    <source>
        <dbReference type="Proteomes" id="UP000002745"/>
    </source>
</evidence>
<feature type="signal peptide" evidence="6">
    <location>
        <begin position="1"/>
        <end position="22"/>
    </location>
</feature>
<dbReference type="PROSITE" id="PS51257">
    <property type="entry name" value="PROKAR_LIPOPROTEIN"/>
    <property type="match status" value="1"/>
</dbReference>
<keyword evidence="9" id="KW-1185">Reference proteome</keyword>
<accession>C6XNA9</accession>
<reference evidence="9" key="1">
    <citation type="journal article" date="2011" name="J. Bacteriol.">
        <title>Genome sequences of eight morphologically diverse alphaproteobacteria.</title>
        <authorList>
            <consortium name="US DOE Joint Genome Institute"/>
            <person name="Brown P.J."/>
            <person name="Kysela D.T."/>
            <person name="Buechlein A."/>
            <person name="Hemmerich C."/>
            <person name="Brun Y.V."/>
        </authorList>
    </citation>
    <scope>NUCLEOTIDE SEQUENCE [LARGE SCALE GENOMIC DNA]</scope>
    <source>
        <strain evidence="9">ATCC 49814 / DSM 5838 / IFAM 1418</strain>
    </source>
</reference>
<dbReference type="EMBL" id="CP001678">
    <property type="protein sequence ID" value="ACT60053.1"/>
    <property type="molecule type" value="Genomic_DNA"/>
</dbReference>
<dbReference type="STRING" id="582402.Hbal_2373"/>
<evidence type="ECO:0000256" key="1">
    <source>
        <dbReference type="ARBA" id="ARBA00003236"/>
    </source>
</evidence>
<dbReference type="Proteomes" id="UP000002745">
    <property type="component" value="Chromosome"/>
</dbReference>
<dbReference type="PANTHER" id="PTHR34216:SF11">
    <property type="entry name" value="CHITOOLIGOSACCHARIDE DEACETYLASE"/>
    <property type="match status" value="1"/>
</dbReference>
<sequence>MKQVKFTACISFAMLLIGCASIDVQEASNPNTTKTVWPNGTKAAIALTYDDAVDSHLDVALPALDAAGLKGTFYVTLDRYPWNHRTKEWVAAADNGHELGNHTFNHPCKASLPGREWVDPKKDLDKYTIAQMIAEIESVNETLSKLDGKQVRSFGYPCSESVTSDGSYYNAIKPLFVAARGVYDVPYVEGDIYNIPAYGPEGATGEQLIAYVKSVVAKGGAGSLLFHGVGADHLKVSAEAHQELLDYLVAHQDEIWVDTVVNIGLYVSGQ</sequence>
<evidence type="ECO:0000259" key="7">
    <source>
        <dbReference type="PROSITE" id="PS51677"/>
    </source>
</evidence>
<feature type="chain" id="PRO_5002972973" description="Chitooligosaccharide deacetylase" evidence="6">
    <location>
        <begin position="23"/>
        <end position="270"/>
    </location>
</feature>
<keyword evidence="4 6" id="KW-0732">Signal</keyword>
<dbReference type="GO" id="GO:0016810">
    <property type="term" value="F:hydrolase activity, acting on carbon-nitrogen (but not peptide) bonds"/>
    <property type="evidence" value="ECO:0007669"/>
    <property type="project" value="InterPro"/>
</dbReference>
<dbReference type="SUPFAM" id="SSF88713">
    <property type="entry name" value="Glycoside hydrolase/deacetylase"/>
    <property type="match status" value="1"/>
</dbReference>
<comment type="similarity">
    <text evidence="2">Belongs to the polysaccharide deacetylase family.</text>
</comment>
<dbReference type="InterPro" id="IPR011330">
    <property type="entry name" value="Glyco_hydro/deAcase_b/a-brl"/>
</dbReference>
<evidence type="ECO:0000256" key="2">
    <source>
        <dbReference type="ARBA" id="ARBA00010973"/>
    </source>
</evidence>
<dbReference type="InterPro" id="IPR051398">
    <property type="entry name" value="Polysacch_Deacetylase"/>
</dbReference>
<dbReference type="KEGG" id="hba:Hbal_2373"/>
<gene>
    <name evidence="8" type="ordered locus">Hbal_2373</name>
</gene>
<dbReference type="RefSeq" id="WP_015828203.1">
    <property type="nucleotide sequence ID" value="NC_012982.1"/>
</dbReference>
<dbReference type="HOGENOM" id="CLU_1025623_0_0_5"/>